<reference evidence="2 3" key="1">
    <citation type="submission" date="2024-06" db="EMBL/GenBank/DDBJ databases">
        <authorList>
            <person name="Lee S.D."/>
        </authorList>
    </citation>
    <scope>NUCLEOTIDE SEQUENCE [LARGE SCALE GENOMIC DNA]</scope>
    <source>
        <strain evidence="2 3">N1-10</strain>
    </source>
</reference>
<keyword evidence="3" id="KW-1185">Reference proteome</keyword>
<comment type="caution">
    <text evidence="2">The sequence shown here is derived from an EMBL/GenBank/DDBJ whole genome shotgun (WGS) entry which is preliminary data.</text>
</comment>
<dbReference type="RefSeq" id="WP_380564286.1">
    <property type="nucleotide sequence ID" value="NZ_JBEUKS010000003.1"/>
</dbReference>
<evidence type="ECO:0000313" key="3">
    <source>
        <dbReference type="Proteomes" id="UP001592581"/>
    </source>
</evidence>
<feature type="compositionally biased region" description="Low complexity" evidence="1">
    <location>
        <begin position="536"/>
        <end position="556"/>
    </location>
</feature>
<evidence type="ECO:0000313" key="2">
    <source>
        <dbReference type="EMBL" id="MFC1438735.1"/>
    </source>
</evidence>
<gene>
    <name evidence="2" type="ORF">ABUW04_10745</name>
</gene>
<name>A0ABV6XKE8_9ACTN</name>
<proteinExistence type="predicted"/>
<accession>A0ABV6XKE8</accession>
<feature type="region of interest" description="Disordered" evidence="1">
    <location>
        <begin position="536"/>
        <end position="570"/>
    </location>
</feature>
<protein>
    <submittedName>
        <fullName evidence="2">Uncharacterized protein</fullName>
    </submittedName>
</protein>
<evidence type="ECO:0000256" key="1">
    <source>
        <dbReference type="SAM" id="MobiDB-lite"/>
    </source>
</evidence>
<dbReference type="Proteomes" id="UP001592581">
    <property type="component" value="Unassembled WGS sequence"/>
</dbReference>
<sequence>MDQRSKQRKRRSLWAVLTVVLTVVAGGLATALAANNAAPAAPNPNCSLIVPADPLTAQGLATPYQLAATDAGGGPCNEANANQSAFVEAAILTNNGQLTLYDPLVVDQGTQPAAAPVTPQVPAGSTVGLWFGFNGTNLTLQSANGTTALQQGNCVNGTQGSIFGQFSYCNAPAFFQSANQEIQANMLQVPAAGTANDGQPCPTVRDFSVVDQDQSDNVVTHYIATGNGTIAQNNAASKAALQNQNPVDLANGSDNLLLTQFIDPALGCTPWTRPDQSSDGAPSAALPLDELSAAANQQAPIALVPQNDPMVLNNNNQDANKTNLYRQGVDQAAIGGADSGSGATYCQNFFGSANGIQRVFKDMATFQNAPSVDAAMATNLFTFLAMRANQSFTNLNCGGLLNVANPITLTMDGNGVVTAATYTPLGQTPVAAATCTATPTAGAASTPAAAGMSASASAAPSAAGSASASAAGSATASSAVGNAWSATGPASMAAGAGSTSASAAAPSTAAAGTAPTSAAAAAPPSASSTCTAAASAPAAGNSTGATTPASAMPTATWGGGRGMKHHHHHM</sequence>
<organism evidence="2 3">
    <name type="scientific">Streptacidiphilus jeojiensis</name>
    <dbReference type="NCBI Taxonomy" id="3229225"/>
    <lineage>
        <taxon>Bacteria</taxon>
        <taxon>Bacillati</taxon>
        <taxon>Actinomycetota</taxon>
        <taxon>Actinomycetes</taxon>
        <taxon>Kitasatosporales</taxon>
        <taxon>Streptomycetaceae</taxon>
        <taxon>Streptacidiphilus</taxon>
    </lineage>
</organism>
<dbReference type="EMBL" id="JBEUKS010000003">
    <property type="protein sequence ID" value="MFC1438735.1"/>
    <property type="molecule type" value="Genomic_DNA"/>
</dbReference>